<dbReference type="GO" id="GO:0003700">
    <property type="term" value="F:DNA-binding transcription factor activity"/>
    <property type="evidence" value="ECO:0007669"/>
    <property type="project" value="InterPro"/>
</dbReference>
<accession>A0AAE9KR01</accession>
<dbReference type="PANTHER" id="PTHR30514">
    <property type="entry name" value="GLUCOKINASE"/>
    <property type="match status" value="1"/>
</dbReference>
<dbReference type="InterPro" id="IPR036388">
    <property type="entry name" value="WH-like_DNA-bd_sf"/>
</dbReference>
<name>A0AAE9KR01_ALCFA</name>
<dbReference type="SUPFAM" id="SSF46689">
    <property type="entry name" value="Homeodomain-like"/>
    <property type="match status" value="1"/>
</dbReference>
<dbReference type="InterPro" id="IPR047640">
    <property type="entry name" value="RpiR-like"/>
</dbReference>
<dbReference type="Pfam" id="PF01380">
    <property type="entry name" value="SIS"/>
    <property type="match status" value="1"/>
</dbReference>
<dbReference type="SUPFAM" id="SSF53697">
    <property type="entry name" value="SIS domain"/>
    <property type="match status" value="1"/>
</dbReference>
<dbReference type="GO" id="GO:0006096">
    <property type="term" value="P:glycolytic process"/>
    <property type="evidence" value="ECO:0007669"/>
    <property type="project" value="UniProtKB-KW"/>
</dbReference>
<proteinExistence type="predicted"/>
<dbReference type="InterPro" id="IPR000281">
    <property type="entry name" value="HTH_RpiR"/>
</dbReference>
<evidence type="ECO:0000256" key="1">
    <source>
        <dbReference type="ARBA" id="ARBA00023152"/>
    </source>
</evidence>
<dbReference type="Gene3D" id="1.10.10.10">
    <property type="entry name" value="Winged helix-like DNA-binding domain superfamily/Winged helix DNA-binding domain"/>
    <property type="match status" value="1"/>
</dbReference>
<dbReference type="GO" id="GO:0097367">
    <property type="term" value="F:carbohydrate derivative binding"/>
    <property type="evidence" value="ECO:0007669"/>
    <property type="project" value="InterPro"/>
</dbReference>
<organism evidence="3 4">
    <name type="scientific">Alcaligenes faecalis</name>
    <dbReference type="NCBI Taxonomy" id="511"/>
    <lineage>
        <taxon>Bacteria</taxon>
        <taxon>Pseudomonadati</taxon>
        <taxon>Pseudomonadota</taxon>
        <taxon>Betaproteobacteria</taxon>
        <taxon>Burkholderiales</taxon>
        <taxon>Alcaligenaceae</taxon>
        <taxon>Alcaligenes</taxon>
    </lineage>
</organism>
<sequence>MPSTMPDTSNISFLDRVRAILSDLPASERRLAQFTLDFSGDLSSYNASELASLAQVSNATVTRLIRRLEYANYEAARKQIRTERTDDSFTSVHQPLSPGEAALHSHLQESYSKLGNTYRHLSHSVLQEASQVISRARQVWLVGLQANYFLAGHFYWHLTKLIPGVRLIPGAGQTVSDYLADLQHQDVVIVFDLHPRPSHMPELIGRLETRCADIVLITDQDYKERPKTRWSLPCQPGPEALPDNSVAVASLSHLLLSEILKVRGADHRDESEQELATADALF</sequence>
<dbReference type="PANTHER" id="PTHR30514:SF18">
    <property type="entry name" value="RPIR-FAMILY TRANSCRIPTIONAL REGULATOR"/>
    <property type="match status" value="1"/>
</dbReference>
<keyword evidence="1" id="KW-0324">Glycolysis</keyword>
<dbReference type="EMBL" id="CP095873">
    <property type="protein sequence ID" value="UPL22730.1"/>
    <property type="molecule type" value="Genomic_DNA"/>
</dbReference>
<feature type="domain" description="HTH rpiR-type" evidence="2">
    <location>
        <begin position="11"/>
        <end position="87"/>
    </location>
</feature>
<dbReference type="PROSITE" id="PS51071">
    <property type="entry name" value="HTH_RPIR"/>
    <property type="match status" value="1"/>
</dbReference>
<dbReference type="RefSeq" id="WP_247966645.1">
    <property type="nucleotide sequence ID" value="NZ_CP095873.1"/>
</dbReference>
<gene>
    <name evidence="3" type="ORF">MXF72_06510</name>
</gene>
<dbReference type="Gene3D" id="3.40.50.10490">
    <property type="entry name" value="Glucose-6-phosphate isomerase like protein, domain 1"/>
    <property type="match status" value="1"/>
</dbReference>
<dbReference type="InterPro" id="IPR046348">
    <property type="entry name" value="SIS_dom_sf"/>
</dbReference>
<evidence type="ECO:0000313" key="4">
    <source>
        <dbReference type="Proteomes" id="UP000830925"/>
    </source>
</evidence>
<dbReference type="InterPro" id="IPR001347">
    <property type="entry name" value="SIS_dom"/>
</dbReference>
<protein>
    <submittedName>
        <fullName evidence="3">MurR/RpiR family transcriptional regulator</fullName>
    </submittedName>
</protein>
<dbReference type="InterPro" id="IPR009057">
    <property type="entry name" value="Homeodomain-like_sf"/>
</dbReference>
<dbReference type="GO" id="GO:0003677">
    <property type="term" value="F:DNA binding"/>
    <property type="evidence" value="ECO:0007669"/>
    <property type="project" value="InterPro"/>
</dbReference>
<evidence type="ECO:0000313" key="3">
    <source>
        <dbReference type="EMBL" id="UPL22730.1"/>
    </source>
</evidence>
<evidence type="ECO:0000259" key="2">
    <source>
        <dbReference type="PROSITE" id="PS51071"/>
    </source>
</evidence>
<dbReference type="AlphaFoldDB" id="A0AAE9KR01"/>
<dbReference type="Proteomes" id="UP000830925">
    <property type="component" value="Chromosome"/>
</dbReference>
<reference evidence="3" key="1">
    <citation type="submission" date="2022-04" db="EMBL/GenBank/DDBJ databases">
        <title>Genomic mining of Alcaligenes faecalis D334 producing ectoin and derivatives.</title>
        <authorList>
            <person name="Doan V.T."/>
            <person name="Quach N.T."/>
            <person name="Vu T.-H.-N."/>
            <person name="Phi Q.-T."/>
        </authorList>
    </citation>
    <scope>NUCLEOTIDE SEQUENCE</scope>
    <source>
        <strain evidence="3">D334</strain>
    </source>
</reference>